<proteinExistence type="predicted"/>
<gene>
    <name evidence="2" type="ORF">CLODIP_2_CD05016</name>
</gene>
<name>A0A8S1C051_9INSE</name>
<accession>A0A8S1C051</accession>
<feature type="compositionally biased region" description="Basic residues" evidence="1">
    <location>
        <begin position="414"/>
        <end position="424"/>
    </location>
</feature>
<evidence type="ECO:0008006" key="4">
    <source>
        <dbReference type="Google" id="ProtNLM"/>
    </source>
</evidence>
<keyword evidence="3" id="KW-1185">Reference proteome</keyword>
<reference evidence="2 3" key="1">
    <citation type="submission" date="2020-04" db="EMBL/GenBank/DDBJ databases">
        <authorList>
            <person name="Alioto T."/>
            <person name="Alioto T."/>
            <person name="Gomez Garrido J."/>
        </authorList>
    </citation>
    <scope>NUCLEOTIDE SEQUENCE [LARGE SCALE GENOMIC DNA]</scope>
</reference>
<sequence>MDSPSFPKVLIRGPMGPLRRAESLKRRDSLKRADSSLRRVDSLAAGASVAFESSTLFWLLFNQIGSVICDSIYQLRPSNLCSIIGSTFRGALDSIFSIFNPRQRQVHKWVRSEVPFKEIPSITSVWADGSILCVLVENAIAPNPDSTYHLDKYQHFGHVTLPNIRLGQQLARQYLHVDPEFTNNELQKEADAEIIHRLVKYLQNVKKASKLAKNRKPFEFYERRPSYKGKTDDAEKEGASKAVVAARKRKIVHRRRHSKSSDKTSLNYSVVSSTVVPESTSDGDSDAVKLQNLLQDDLFSKCKEIQSVCEMLLERSSKRKSLQIFNKATQILSRRNSEEKLKLTEEVEEQAEAKCEKNDGPQGEQKLQRRPSEQKIVVSSFNVEKITRKKSVDSGKGRNSRRNSAQQQEQIPVARKRPPKVKAKPKLDSPKSNFSRVENFERERRHSVENVVQQIESLAAEVANVSVPDDSTNDVEGFARRLSQSLNVLDKNLKKSTNDNNHKEIKYISKNGSIERKEFNSGVFKARRDAFLSVDSKSAPCTKEKVSAGEKRKKSLGAGVEESKRRYESAKNFFQHMEQQSCSFERKSSELKEVLRRCSESRALNPEHVDYEQFRSCRSTRSPPGRLHVANVFCQEETTQQAAKTIDVPEMSAVVASLNSAYNENEVRPRSPYEMVHEGSAEDDLEPADPDRQTLDGSRRRVSYSQLNEQGDAGIF</sequence>
<feature type="region of interest" description="Disordered" evidence="1">
    <location>
        <begin position="351"/>
        <end position="441"/>
    </location>
</feature>
<evidence type="ECO:0000256" key="1">
    <source>
        <dbReference type="SAM" id="MobiDB-lite"/>
    </source>
</evidence>
<feature type="compositionally biased region" description="Basic and acidic residues" evidence="1">
    <location>
        <begin position="665"/>
        <end position="680"/>
    </location>
</feature>
<organism evidence="2 3">
    <name type="scientific">Cloeon dipterum</name>
    <dbReference type="NCBI Taxonomy" id="197152"/>
    <lineage>
        <taxon>Eukaryota</taxon>
        <taxon>Metazoa</taxon>
        <taxon>Ecdysozoa</taxon>
        <taxon>Arthropoda</taxon>
        <taxon>Hexapoda</taxon>
        <taxon>Insecta</taxon>
        <taxon>Pterygota</taxon>
        <taxon>Palaeoptera</taxon>
        <taxon>Ephemeroptera</taxon>
        <taxon>Pisciforma</taxon>
        <taxon>Baetidae</taxon>
        <taxon>Cloeon</taxon>
    </lineage>
</organism>
<evidence type="ECO:0000313" key="3">
    <source>
        <dbReference type="Proteomes" id="UP000494165"/>
    </source>
</evidence>
<protein>
    <recommendedName>
        <fullName evidence="4">Calponin-homology (CH) domain-containing protein</fullName>
    </recommendedName>
</protein>
<feature type="compositionally biased region" description="Basic and acidic residues" evidence="1">
    <location>
        <begin position="689"/>
        <end position="699"/>
    </location>
</feature>
<feature type="region of interest" description="Disordered" evidence="1">
    <location>
        <begin position="664"/>
        <end position="716"/>
    </location>
</feature>
<evidence type="ECO:0000313" key="2">
    <source>
        <dbReference type="EMBL" id="CAB3362422.1"/>
    </source>
</evidence>
<dbReference type="OrthoDB" id="10012602at2759"/>
<dbReference type="Proteomes" id="UP000494165">
    <property type="component" value="Unassembled WGS sequence"/>
</dbReference>
<dbReference type="AlphaFoldDB" id="A0A8S1C051"/>
<dbReference type="EMBL" id="CADEPI010000008">
    <property type="protein sequence ID" value="CAB3362422.1"/>
    <property type="molecule type" value="Genomic_DNA"/>
</dbReference>
<comment type="caution">
    <text evidence="2">The sequence shown here is derived from an EMBL/GenBank/DDBJ whole genome shotgun (WGS) entry which is preliminary data.</text>
</comment>